<dbReference type="Proteomes" id="UP000013827">
    <property type="component" value="Unassembled WGS sequence"/>
</dbReference>
<proteinExistence type="predicted"/>
<feature type="compositionally biased region" description="Pro residues" evidence="1">
    <location>
        <begin position="13"/>
        <end position="22"/>
    </location>
</feature>
<evidence type="ECO:0000313" key="2">
    <source>
        <dbReference type="EnsemblProtists" id="EOD32575"/>
    </source>
</evidence>
<dbReference type="GeneID" id="17277847"/>
<organism evidence="2 3">
    <name type="scientific">Emiliania huxleyi (strain CCMP1516)</name>
    <dbReference type="NCBI Taxonomy" id="280463"/>
    <lineage>
        <taxon>Eukaryota</taxon>
        <taxon>Haptista</taxon>
        <taxon>Haptophyta</taxon>
        <taxon>Prymnesiophyceae</taxon>
        <taxon>Isochrysidales</taxon>
        <taxon>Noelaerhabdaceae</taxon>
        <taxon>Emiliania</taxon>
    </lineage>
</organism>
<dbReference type="RefSeq" id="XP_005785004.1">
    <property type="nucleotide sequence ID" value="XM_005784947.1"/>
</dbReference>
<protein>
    <submittedName>
        <fullName evidence="2">Uncharacterized protein</fullName>
    </submittedName>
</protein>
<reference evidence="2" key="2">
    <citation type="submission" date="2024-10" db="UniProtKB">
        <authorList>
            <consortium name="EnsemblProtists"/>
        </authorList>
    </citation>
    <scope>IDENTIFICATION</scope>
</reference>
<evidence type="ECO:0000256" key="1">
    <source>
        <dbReference type="SAM" id="MobiDB-lite"/>
    </source>
</evidence>
<evidence type="ECO:0000313" key="3">
    <source>
        <dbReference type="Proteomes" id="UP000013827"/>
    </source>
</evidence>
<dbReference type="HOGENOM" id="CLU_2890495_0_0_1"/>
<sequence>MARRPLAAKGVALPPPSPPPLGRAPTSAPSSPVPSPPLPSASLRRSLCLPESAHRPGTGRALD</sequence>
<dbReference type="KEGG" id="ehx:EMIHUDRAFT_314175"/>
<reference evidence="3" key="1">
    <citation type="journal article" date="2013" name="Nature">
        <title>Pan genome of the phytoplankton Emiliania underpins its global distribution.</title>
        <authorList>
            <person name="Read B.A."/>
            <person name="Kegel J."/>
            <person name="Klute M.J."/>
            <person name="Kuo A."/>
            <person name="Lefebvre S.C."/>
            <person name="Maumus F."/>
            <person name="Mayer C."/>
            <person name="Miller J."/>
            <person name="Monier A."/>
            <person name="Salamov A."/>
            <person name="Young J."/>
            <person name="Aguilar M."/>
            <person name="Claverie J.M."/>
            <person name="Frickenhaus S."/>
            <person name="Gonzalez K."/>
            <person name="Herman E.K."/>
            <person name="Lin Y.C."/>
            <person name="Napier J."/>
            <person name="Ogata H."/>
            <person name="Sarno A.F."/>
            <person name="Shmutz J."/>
            <person name="Schroeder D."/>
            <person name="de Vargas C."/>
            <person name="Verret F."/>
            <person name="von Dassow P."/>
            <person name="Valentin K."/>
            <person name="Van de Peer Y."/>
            <person name="Wheeler G."/>
            <person name="Dacks J.B."/>
            <person name="Delwiche C.F."/>
            <person name="Dyhrman S.T."/>
            <person name="Glockner G."/>
            <person name="John U."/>
            <person name="Richards T."/>
            <person name="Worden A.Z."/>
            <person name="Zhang X."/>
            <person name="Grigoriev I.V."/>
            <person name="Allen A.E."/>
            <person name="Bidle K."/>
            <person name="Borodovsky M."/>
            <person name="Bowler C."/>
            <person name="Brownlee C."/>
            <person name="Cock J.M."/>
            <person name="Elias M."/>
            <person name="Gladyshev V.N."/>
            <person name="Groth M."/>
            <person name="Guda C."/>
            <person name="Hadaegh A."/>
            <person name="Iglesias-Rodriguez M.D."/>
            <person name="Jenkins J."/>
            <person name="Jones B.M."/>
            <person name="Lawson T."/>
            <person name="Leese F."/>
            <person name="Lindquist E."/>
            <person name="Lobanov A."/>
            <person name="Lomsadze A."/>
            <person name="Malik S.B."/>
            <person name="Marsh M.E."/>
            <person name="Mackinder L."/>
            <person name="Mock T."/>
            <person name="Mueller-Roeber B."/>
            <person name="Pagarete A."/>
            <person name="Parker M."/>
            <person name="Probert I."/>
            <person name="Quesneville H."/>
            <person name="Raines C."/>
            <person name="Rensing S.A."/>
            <person name="Riano-Pachon D.M."/>
            <person name="Richier S."/>
            <person name="Rokitta S."/>
            <person name="Shiraiwa Y."/>
            <person name="Soanes D.M."/>
            <person name="van der Giezen M."/>
            <person name="Wahlund T.M."/>
            <person name="Williams B."/>
            <person name="Wilson W."/>
            <person name="Wolfe G."/>
            <person name="Wurch L.L."/>
        </authorList>
    </citation>
    <scope>NUCLEOTIDE SEQUENCE</scope>
</reference>
<dbReference type="AlphaFoldDB" id="A0A0D3K9Z0"/>
<accession>A0A0D3K9Z0</accession>
<dbReference type="EnsemblProtists" id="EOD32575">
    <property type="protein sequence ID" value="EOD32575"/>
    <property type="gene ID" value="EMIHUDRAFT_314175"/>
</dbReference>
<feature type="region of interest" description="Disordered" evidence="1">
    <location>
        <begin position="1"/>
        <end position="63"/>
    </location>
</feature>
<keyword evidence="3" id="KW-1185">Reference proteome</keyword>
<name>A0A0D3K9Z0_EMIH1</name>
<dbReference type="PaxDb" id="2903-EOD32575"/>